<dbReference type="OrthoDB" id="9780943at2"/>
<gene>
    <name evidence="2" type="ORF">SAMN06296008_104175</name>
</gene>
<dbReference type="CDD" id="cd07012">
    <property type="entry name" value="PBP2_Bug_TTT"/>
    <property type="match status" value="1"/>
</dbReference>
<protein>
    <submittedName>
        <fullName evidence="2">Tripartite-type tricarboxylate transporter, receptor component TctC</fullName>
    </submittedName>
</protein>
<dbReference type="Gene3D" id="3.40.190.150">
    <property type="entry name" value="Bordetella uptake gene, domain 1"/>
    <property type="match status" value="1"/>
</dbReference>
<dbReference type="Proteomes" id="UP000192708">
    <property type="component" value="Unassembled WGS sequence"/>
</dbReference>
<dbReference type="PANTHER" id="PTHR42928:SF5">
    <property type="entry name" value="BLR1237 PROTEIN"/>
    <property type="match status" value="1"/>
</dbReference>
<sequence length="330" mass="35195">MQRTFFNSAIRFMSLVLIVTFSSVIFSQEKFPSKPITFIVPLEAGADGDVLARALVDRVSRILHQPITVMNKPGAGSAIGFREIHRANPDGYTIGIASATIITNKLQGVSNIDYNNFTQLGAVATFFPILIASNNSAVKLNTAQEVIAYAKANPGKLSLATAGVGQSWWVGAQTFLSGANLNMTSIPVTGSGANVALLVAGGHAEVGIAGLASSRALLEGGQVRFLATLSENRAPPPYDKFPTIKELGYPVSWESTNMVIGPPNMPKDVIAKLSSAIETAAKDPEFMKFALERDAKPDYIAADKVVSVMDQRREVVKEIMAKAGLLKEAN</sequence>
<keyword evidence="3" id="KW-1185">Reference proteome</keyword>
<dbReference type="Pfam" id="PF03401">
    <property type="entry name" value="TctC"/>
    <property type="match status" value="1"/>
</dbReference>
<keyword evidence="2" id="KW-0675">Receptor</keyword>
<accession>A0A1W1Z948</accession>
<dbReference type="InterPro" id="IPR005064">
    <property type="entry name" value="BUG"/>
</dbReference>
<dbReference type="PIRSF" id="PIRSF017082">
    <property type="entry name" value="YflP"/>
    <property type="match status" value="1"/>
</dbReference>
<evidence type="ECO:0000256" key="1">
    <source>
        <dbReference type="ARBA" id="ARBA00006987"/>
    </source>
</evidence>
<dbReference type="Gene3D" id="3.40.190.10">
    <property type="entry name" value="Periplasmic binding protein-like II"/>
    <property type="match status" value="1"/>
</dbReference>
<dbReference type="EMBL" id="FWXJ01000004">
    <property type="protein sequence ID" value="SMC44458.1"/>
    <property type="molecule type" value="Genomic_DNA"/>
</dbReference>
<dbReference type="PANTHER" id="PTHR42928">
    <property type="entry name" value="TRICARBOXYLATE-BINDING PROTEIN"/>
    <property type="match status" value="1"/>
</dbReference>
<evidence type="ECO:0000313" key="3">
    <source>
        <dbReference type="Proteomes" id="UP000192708"/>
    </source>
</evidence>
<dbReference type="AlphaFoldDB" id="A0A1W1Z948"/>
<dbReference type="STRING" id="1938817.SAMN06296008_104175"/>
<organism evidence="2 3">
    <name type="scientific">Polynucleobacter kasalickyi</name>
    <dbReference type="NCBI Taxonomy" id="1938817"/>
    <lineage>
        <taxon>Bacteria</taxon>
        <taxon>Pseudomonadati</taxon>
        <taxon>Pseudomonadota</taxon>
        <taxon>Betaproteobacteria</taxon>
        <taxon>Burkholderiales</taxon>
        <taxon>Burkholderiaceae</taxon>
        <taxon>Polynucleobacter</taxon>
    </lineage>
</organism>
<name>A0A1W1Z948_9BURK</name>
<proteinExistence type="inferred from homology"/>
<dbReference type="InterPro" id="IPR042100">
    <property type="entry name" value="Bug_dom1"/>
</dbReference>
<comment type="similarity">
    <text evidence="1">Belongs to the UPF0065 (bug) family.</text>
</comment>
<reference evidence="2 3" key="1">
    <citation type="submission" date="2017-04" db="EMBL/GenBank/DDBJ databases">
        <authorList>
            <person name="Afonso C.L."/>
            <person name="Miller P.J."/>
            <person name="Scott M.A."/>
            <person name="Spackman E."/>
            <person name="Goraichik I."/>
            <person name="Dimitrov K.M."/>
            <person name="Suarez D.L."/>
            <person name="Swayne D.E."/>
        </authorList>
    </citation>
    <scope>NUCLEOTIDE SEQUENCE [LARGE SCALE GENOMIC DNA]</scope>
    <source>
        <strain evidence="2 3">VK13</strain>
    </source>
</reference>
<dbReference type="RefSeq" id="WP_084283137.1">
    <property type="nucleotide sequence ID" value="NZ_FWXJ01000004.1"/>
</dbReference>
<evidence type="ECO:0000313" key="2">
    <source>
        <dbReference type="EMBL" id="SMC44458.1"/>
    </source>
</evidence>